<dbReference type="GO" id="GO:0005737">
    <property type="term" value="C:cytoplasm"/>
    <property type="evidence" value="ECO:0007669"/>
    <property type="project" value="UniProtKB-SubCell"/>
</dbReference>
<feature type="binding site" evidence="13">
    <location>
        <begin position="398"/>
        <end position="402"/>
    </location>
    <ligand>
        <name>GTP</name>
        <dbReference type="ChEBI" id="CHEBI:37565"/>
        <label>1</label>
    </ligand>
</feature>
<dbReference type="GO" id="GO:0005524">
    <property type="term" value="F:ATP binding"/>
    <property type="evidence" value="ECO:0007669"/>
    <property type="project" value="UniProtKB-UniRule"/>
</dbReference>
<comment type="similarity">
    <text evidence="2 14">Belongs to the cytidylate kinase family. Type 1 subfamily.</text>
</comment>
<gene>
    <name evidence="13 18" type="primary">der</name>
    <name evidence="14" type="synonym">cmk</name>
    <name evidence="18" type="ORF">CCHOA_05495</name>
</gene>
<dbReference type="GO" id="GO:0043022">
    <property type="term" value="F:ribosome binding"/>
    <property type="evidence" value="ECO:0007669"/>
    <property type="project" value="TreeGrafter"/>
</dbReference>
<dbReference type="PROSITE" id="PS51712">
    <property type="entry name" value="G_ENGA"/>
    <property type="match status" value="2"/>
</dbReference>
<dbReference type="HAMAP" id="MF_00238">
    <property type="entry name" value="Cytidyl_kinase_type1"/>
    <property type="match status" value="1"/>
</dbReference>
<dbReference type="CDD" id="cd02020">
    <property type="entry name" value="CMPK"/>
    <property type="match status" value="1"/>
</dbReference>
<dbReference type="GO" id="GO:0005525">
    <property type="term" value="F:GTP binding"/>
    <property type="evidence" value="ECO:0007669"/>
    <property type="project" value="UniProtKB-UniRule"/>
</dbReference>
<dbReference type="FunFam" id="3.40.50.300:FF:000057">
    <property type="entry name" value="GTPase Der"/>
    <property type="match status" value="1"/>
</dbReference>
<dbReference type="NCBIfam" id="TIGR03594">
    <property type="entry name" value="GTPase_EngA"/>
    <property type="match status" value="1"/>
</dbReference>
<dbReference type="OrthoDB" id="9805918at2"/>
<evidence type="ECO:0000256" key="15">
    <source>
        <dbReference type="PROSITE-ProRule" id="PRU01049"/>
    </source>
</evidence>
<keyword evidence="9 13" id="KW-0342">GTP-binding</keyword>
<dbReference type="NCBIfam" id="TIGR00231">
    <property type="entry name" value="small_GTP"/>
    <property type="match status" value="2"/>
</dbReference>
<keyword evidence="3 13" id="KW-0690">Ribosome biogenesis</keyword>
<comment type="function">
    <text evidence="12 13">GTPase that plays an essential role in the late steps of ribosome biogenesis.</text>
</comment>
<dbReference type="EMBL" id="CP033896">
    <property type="protein sequence ID" value="AZA13500.1"/>
    <property type="molecule type" value="Genomic_DNA"/>
</dbReference>
<evidence type="ECO:0000256" key="10">
    <source>
        <dbReference type="ARBA" id="ARBA00047615"/>
    </source>
</evidence>
<dbReference type="FunFam" id="3.40.50.300:FF:000040">
    <property type="entry name" value="GTPase Der"/>
    <property type="match status" value="1"/>
</dbReference>
<dbReference type="KEGG" id="ccho:CCHOA_05495"/>
<dbReference type="EC" id="2.7.4.25" evidence="14"/>
<feature type="region of interest" description="Disordered" evidence="16">
    <location>
        <begin position="257"/>
        <end position="279"/>
    </location>
</feature>
<evidence type="ECO:0000256" key="7">
    <source>
        <dbReference type="ARBA" id="ARBA00022777"/>
    </source>
</evidence>
<dbReference type="Pfam" id="PF01926">
    <property type="entry name" value="MMR_HSR1"/>
    <property type="match status" value="2"/>
</dbReference>
<comment type="subunit">
    <text evidence="13">Associates with the 50S ribosomal subunit.</text>
</comment>
<dbReference type="Gene3D" id="3.40.50.300">
    <property type="entry name" value="P-loop containing nucleotide triphosphate hydrolases"/>
    <property type="match status" value="3"/>
</dbReference>
<keyword evidence="19" id="KW-1185">Reference proteome</keyword>
<feature type="binding site" evidence="13">
    <location>
        <begin position="460"/>
        <end position="463"/>
    </location>
    <ligand>
        <name>GTP</name>
        <dbReference type="ChEBI" id="CHEBI:37565"/>
        <label>1</label>
    </ligand>
</feature>
<dbReference type="InterPro" id="IPR006073">
    <property type="entry name" value="GTP-bd"/>
</dbReference>
<keyword evidence="8 14" id="KW-0067">ATP-binding</keyword>
<comment type="similarity">
    <text evidence="1 13 15">Belongs to the TRAFAC class TrmE-Era-EngA-EngB-Septin-like GTPase superfamily. EngA (Der) GTPase family.</text>
</comment>
<feature type="binding site" evidence="13">
    <location>
        <begin position="524"/>
        <end position="531"/>
    </location>
    <ligand>
        <name>GTP</name>
        <dbReference type="ChEBI" id="CHEBI:37565"/>
        <label>2</label>
    </ligand>
</feature>
<dbReference type="InterPro" id="IPR015946">
    <property type="entry name" value="KH_dom-like_a/b"/>
</dbReference>
<dbReference type="Pfam" id="PF14714">
    <property type="entry name" value="KH_dom-like"/>
    <property type="match status" value="1"/>
</dbReference>
<protein>
    <recommendedName>
        <fullName evidence="13 14">Multifunctional fusion protein</fullName>
    </recommendedName>
    <domain>
        <recommendedName>
            <fullName evidence="14">Cytidylate kinase</fullName>
            <shortName evidence="14">CK</shortName>
            <ecNumber evidence="14">2.7.4.25</ecNumber>
        </recommendedName>
        <alternativeName>
            <fullName evidence="14">Cytidine monophosphate kinase</fullName>
            <shortName evidence="14">CMP kinase</shortName>
        </alternativeName>
    </domain>
    <domain>
        <recommendedName>
            <fullName evidence="13">GTPase Der</fullName>
        </recommendedName>
        <alternativeName>
            <fullName evidence="13">GTP-binding protein EngA</fullName>
        </alternativeName>
    </domain>
</protein>
<feature type="binding site" evidence="13">
    <location>
        <begin position="351"/>
        <end position="358"/>
    </location>
    <ligand>
        <name>GTP</name>
        <dbReference type="ChEBI" id="CHEBI:37565"/>
        <label>1</label>
    </ligand>
</feature>
<keyword evidence="7 14" id="KW-0418">Kinase</keyword>
<keyword evidence="6 13" id="KW-0547">Nucleotide-binding</keyword>
<feature type="compositionally biased region" description="Acidic residues" evidence="16">
    <location>
        <begin position="257"/>
        <end position="271"/>
    </location>
</feature>
<keyword evidence="14" id="KW-0963">Cytoplasm</keyword>
<feature type="binding site" evidence="13">
    <location>
        <begin position="636"/>
        <end position="639"/>
    </location>
    <ligand>
        <name>GTP</name>
        <dbReference type="ChEBI" id="CHEBI:37565"/>
        <label>2</label>
    </ligand>
</feature>
<dbReference type="InterPro" id="IPR031166">
    <property type="entry name" value="G_ENGA"/>
</dbReference>
<evidence type="ECO:0000256" key="14">
    <source>
        <dbReference type="HAMAP-Rule" id="MF_00238"/>
    </source>
</evidence>
<dbReference type="NCBIfam" id="TIGR00017">
    <property type="entry name" value="cmk"/>
    <property type="match status" value="1"/>
</dbReference>
<dbReference type="Proteomes" id="UP000269019">
    <property type="component" value="Chromosome"/>
</dbReference>
<organism evidence="18 19">
    <name type="scientific">Corynebacterium choanae</name>
    <dbReference type="NCBI Taxonomy" id="1862358"/>
    <lineage>
        <taxon>Bacteria</taxon>
        <taxon>Bacillati</taxon>
        <taxon>Actinomycetota</taxon>
        <taxon>Actinomycetes</taxon>
        <taxon>Mycobacteriales</taxon>
        <taxon>Corynebacteriaceae</taxon>
        <taxon>Corynebacterium</taxon>
    </lineage>
</organism>
<feature type="binding site" evidence="13">
    <location>
        <begin position="571"/>
        <end position="575"/>
    </location>
    <ligand>
        <name>GTP</name>
        <dbReference type="ChEBI" id="CHEBI:37565"/>
        <label>2</label>
    </ligand>
</feature>
<evidence type="ECO:0000259" key="17">
    <source>
        <dbReference type="PROSITE" id="PS51712"/>
    </source>
</evidence>
<evidence type="ECO:0000256" key="1">
    <source>
        <dbReference type="ARBA" id="ARBA00008279"/>
    </source>
</evidence>
<keyword evidence="4 14" id="KW-0808">Transferase</keyword>
<evidence type="ECO:0000256" key="3">
    <source>
        <dbReference type="ARBA" id="ARBA00022517"/>
    </source>
</evidence>
<dbReference type="Gene3D" id="3.30.300.20">
    <property type="match status" value="1"/>
</dbReference>
<dbReference type="HAMAP" id="MF_00195">
    <property type="entry name" value="GTPase_Der"/>
    <property type="match status" value="1"/>
</dbReference>
<evidence type="ECO:0000256" key="12">
    <source>
        <dbReference type="ARBA" id="ARBA00053470"/>
    </source>
</evidence>
<dbReference type="PANTHER" id="PTHR43834:SF6">
    <property type="entry name" value="GTPASE DER"/>
    <property type="match status" value="1"/>
</dbReference>
<evidence type="ECO:0000256" key="8">
    <source>
        <dbReference type="ARBA" id="ARBA00022840"/>
    </source>
</evidence>
<dbReference type="PRINTS" id="PR00326">
    <property type="entry name" value="GTP1OBG"/>
</dbReference>
<evidence type="ECO:0000256" key="11">
    <source>
        <dbReference type="ARBA" id="ARBA00048478"/>
    </source>
</evidence>
<dbReference type="GO" id="GO:0036430">
    <property type="term" value="F:CMP kinase activity"/>
    <property type="evidence" value="ECO:0007669"/>
    <property type="project" value="RHEA"/>
</dbReference>
<proteinExistence type="inferred from homology"/>
<evidence type="ECO:0000256" key="13">
    <source>
        <dbReference type="HAMAP-Rule" id="MF_00195"/>
    </source>
</evidence>
<dbReference type="RefSeq" id="WP_123927672.1">
    <property type="nucleotide sequence ID" value="NZ_CP033896.1"/>
</dbReference>
<dbReference type="InterPro" id="IPR011994">
    <property type="entry name" value="Cytidylate_kinase_dom"/>
</dbReference>
<evidence type="ECO:0000256" key="2">
    <source>
        <dbReference type="ARBA" id="ARBA00009427"/>
    </source>
</evidence>
<keyword evidence="5" id="KW-0677">Repeat</keyword>
<reference evidence="18 19" key="1">
    <citation type="submission" date="2018-11" db="EMBL/GenBank/DDBJ databases">
        <authorList>
            <person name="Kleinhagauer T."/>
            <person name="Glaeser S.P."/>
            <person name="Spergser J."/>
            <person name="Ruckert C."/>
            <person name="Kaempfer P."/>
            <person name="Busse H.-J."/>
        </authorList>
    </citation>
    <scope>NUCLEOTIDE SEQUENCE [LARGE SCALE GENOMIC DNA]</scope>
    <source>
        <strain evidence="18 19">200CH</strain>
    </source>
</reference>
<dbReference type="SUPFAM" id="SSF52540">
    <property type="entry name" value="P-loop containing nucleoside triphosphate hydrolases"/>
    <property type="match status" value="3"/>
</dbReference>
<evidence type="ECO:0000256" key="9">
    <source>
        <dbReference type="ARBA" id="ARBA00023134"/>
    </source>
</evidence>
<evidence type="ECO:0000256" key="6">
    <source>
        <dbReference type="ARBA" id="ARBA00022741"/>
    </source>
</evidence>
<dbReference type="SMART" id="SM00382">
    <property type="entry name" value="AAA"/>
    <property type="match status" value="3"/>
</dbReference>
<feature type="binding site" evidence="14">
    <location>
        <begin position="34"/>
        <end position="42"/>
    </location>
    <ligand>
        <name>ATP</name>
        <dbReference type="ChEBI" id="CHEBI:30616"/>
    </ligand>
</feature>
<dbReference type="InterPro" id="IPR003593">
    <property type="entry name" value="AAA+_ATPase"/>
</dbReference>
<evidence type="ECO:0000313" key="18">
    <source>
        <dbReference type="EMBL" id="AZA13500.1"/>
    </source>
</evidence>
<dbReference type="CDD" id="cd01894">
    <property type="entry name" value="EngA1"/>
    <property type="match status" value="1"/>
</dbReference>
<dbReference type="InterPro" id="IPR027417">
    <property type="entry name" value="P-loop_NTPase"/>
</dbReference>
<evidence type="ECO:0000256" key="4">
    <source>
        <dbReference type="ARBA" id="ARBA00022679"/>
    </source>
</evidence>
<evidence type="ECO:0000313" key="19">
    <source>
        <dbReference type="Proteomes" id="UP000269019"/>
    </source>
</evidence>
<comment type="subcellular location">
    <subcellularLocation>
        <location evidence="14">Cytoplasm</location>
    </subcellularLocation>
</comment>
<dbReference type="FunFam" id="3.30.300.20:FF:000004">
    <property type="entry name" value="GTPase Der"/>
    <property type="match status" value="1"/>
</dbReference>
<dbReference type="AlphaFoldDB" id="A0A3G6JAK0"/>
<sequence>MTHSTNPGYSPQDYAGYDQINNQPNNGLLLAIDGPSGTGKSTVARALAQILGAQYLDTGAMYRVATLYCQQQGIDLADEAAVVAATADLPLVISDDPQSTAVLLGGKDVQTAIREADVTNNVSQVAAYQGVRSNLVALQQQLAHDAGRCVVEGRDIGTVVLPEAPAKVFLTASAEQRANRRYQQDKAAGRNVTLDEVLQAVIARDEYDSTRAVSPLQPADDADIIDTSDYDQQTVIDIVLDVVLDSAVQQGYLDPSLIEDDDEQDLDDDTTAVDAQPQSDDELSVTYVTAEDYLATDGSFDDTDFAIDLDNPDFTKELDDEQWAAIEANFGLENAAQQHTEEALPTVAIVGRPNVGKSTLVNRFLGRREAVVEDFPGVTRDRVSYVAEWNGRRYFVQDTGGWDPDAKGIHASIARQAEIAMAEADVIVMVVDTKVGITETDAVMAKKLQRSQVPVLLVANKFDSDNQYGDVAEFWGLGLGYPWPVSAQHGRGGADVLDEVINLFPEVPRNTTITEGPRRVALVGKPNVGKSSLLNKITGDDRSVVDNVAGTTVDPVDSLVQLDQHLWRFVDTAGLRKKVKTASGHEYYAYLRTKAAIDAAEVCVFLIDASSPISEQDQKILNLVVESGRALVIAYNKWDLVDEDRRYELEREIERQLAYIPWARRVNISAKTGRALQKIEPFLLEALESWDQRISTGRLNNWLRTVIAANPPAMRGGRLPRVLFATQAASRPPVIVLFTTGFLDHGYRRFLERRLREEFGFPGSPIRIAVRVREKRSR</sequence>
<evidence type="ECO:0000256" key="16">
    <source>
        <dbReference type="SAM" id="MobiDB-lite"/>
    </source>
</evidence>
<dbReference type="InterPro" id="IPR032859">
    <property type="entry name" value="KH_dom-like"/>
</dbReference>
<feature type="domain" description="EngA-type G" evidence="17">
    <location>
        <begin position="518"/>
        <end position="691"/>
    </location>
</feature>
<dbReference type="GO" id="GO:0006220">
    <property type="term" value="P:pyrimidine nucleotide metabolic process"/>
    <property type="evidence" value="ECO:0007669"/>
    <property type="project" value="UniProtKB-UniRule"/>
</dbReference>
<dbReference type="InterPro" id="IPR016484">
    <property type="entry name" value="GTPase_Der"/>
</dbReference>
<feature type="domain" description="EngA-type G" evidence="17">
    <location>
        <begin position="345"/>
        <end position="508"/>
    </location>
</feature>
<evidence type="ECO:0000256" key="5">
    <source>
        <dbReference type="ARBA" id="ARBA00022737"/>
    </source>
</evidence>
<name>A0A3G6JAK0_9CORY</name>
<dbReference type="CDD" id="cd01895">
    <property type="entry name" value="EngA2"/>
    <property type="match status" value="1"/>
</dbReference>
<comment type="catalytic activity">
    <reaction evidence="11 14">
        <text>CMP + ATP = CDP + ADP</text>
        <dbReference type="Rhea" id="RHEA:11600"/>
        <dbReference type="ChEBI" id="CHEBI:30616"/>
        <dbReference type="ChEBI" id="CHEBI:58069"/>
        <dbReference type="ChEBI" id="CHEBI:60377"/>
        <dbReference type="ChEBI" id="CHEBI:456216"/>
        <dbReference type="EC" id="2.7.4.25"/>
    </reaction>
</comment>
<accession>A0A3G6JAK0</accession>
<dbReference type="NCBIfam" id="NF007071">
    <property type="entry name" value="PRK09518.1"/>
    <property type="match status" value="1"/>
</dbReference>
<dbReference type="InterPro" id="IPR003136">
    <property type="entry name" value="Cytidylate_kin"/>
</dbReference>
<comment type="catalytic activity">
    <reaction evidence="10 14">
        <text>dCMP + ATP = dCDP + ADP</text>
        <dbReference type="Rhea" id="RHEA:25094"/>
        <dbReference type="ChEBI" id="CHEBI:30616"/>
        <dbReference type="ChEBI" id="CHEBI:57566"/>
        <dbReference type="ChEBI" id="CHEBI:58593"/>
        <dbReference type="ChEBI" id="CHEBI:456216"/>
        <dbReference type="EC" id="2.7.4.25"/>
    </reaction>
</comment>
<dbReference type="NCBIfam" id="NF002828">
    <property type="entry name" value="PRK03003.1"/>
    <property type="match status" value="1"/>
</dbReference>
<dbReference type="GO" id="GO:0036431">
    <property type="term" value="F:dCMP kinase activity"/>
    <property type="evidence" value="ECO:0007669"/>
    <property type="project" value="InterPro"/>
</dbReference>
<dbReference type="GO" id="GO:0042254">
    <property type="term" value="P:ribosome biogenesis"/>
    <property type="evidence" value="ECO:0007669"/>
    <property type="project" value="UniProtKB-KW"/>
</dbReference>
<dbReference type="PANTHER" id="PTHR43834">
    <property type="entry name" value="GTPASE DER"/>
    <property type="match status" value="1"/>
</dbReference>
<dbReference type="InterPro" id="IPR005225">
    <property type="entry name" value="Small_GTP-bd"/>
</dbReference>
<dbReference type="Pfam" id="PF02224">
    <property type="entry name" value="Cytidylate_kin"/>
    <property type="match status" value="1"/>
</dbReference>